<evidence type="ECO:0000313" key="11">
    <source>
        <dbReference type="RefSeq" id="XP_054827573.1"/>
    </source>
</evidence>
<dbReference type="SUPFAM" id="SSF103473">
    <property type="entry name" value="MFS general substrate transporter"/>
    <property type="match status" value="2"/>
</dbReference>
<evidence type="ECO:0000256" key="6">
    <source>
        <dbReference type="ARBA" id="ARBA00078639"/>
    </source>
</evidence>
<keyword evidence="5 8" id="KW-0472">Membrane</keyword>
<dbReference type="InterPro" id="IPR001958">
    <property type="entry name" value="Tet-R_TetA/multi-R_MdtG-like"/>
</dbReference>
<dbReference type="KEGG" id="emc:129324364"/>
<keyword evidence="3 8" id="KW-0812">Transmembrane</keyword>
<evidence type="ECO:0000256" key="7">
    <source>
        <dbReference type="ARBA" id="ARBA00093348"/>
    </source>
</evidence>
<reference evidence="11" key="1">
    <citation type="submission" date="2025-08" db="UniProtKB">
        <authorList>
            <consortium name="RefSeq"/>
        </authorList>
    </citation>
    <scope>IDENTIFICATION</scope>
    <source>
        <tissue evidence="11">Blood</tissue>
    </source>
</reference>
<dbReference type="InterPro" id="IPR011701">
    <property type="entry name" value="MFS"/>
</dbReference>
<dbReference type="PANTHER" id="PTHR24002">
    <property type="entry name" value="SOLUTE CARRIER FAMILY 22 MEMBER 18"/>
    <property type="match status" value="1"/>
</dbReference>
<accession>A0AA97IXR4</accession>
<keyword evidence="2" id="KW-1003">Cell membrane</keyword>
<evidence type="ECO:0000259" key="9">
    <source>
        <dbReference type="PROSITE" id="PS50850"/>
    </source>
</evidence>
<evidence type="ECO:0000256" key="1">
    <source>
        <dbReference type="ARBA" id="ARBA00004424"/>
    </source>
</evidence>
<protein>
    <recommendedName>
        <fullName evidence="6">Organic cation transporter-like protein 2</fullName>
    </recommendedName>
</protein>
<dbReference type="GeneID" id="129324364"/>
<comment type="function">
    <text evidence="7">May act as a transporter of organic cations based on a proton efflux antiport mechanism. May play a role in the transport of chloroquine and quinidine-related compounds in kidney. Plays a role in the regulation of lipid metabolism.</text>
</comment>
<dbReference type="GO" id="GO:0016324">
    <property type="term" value="C:apical plasma membrane"/>
    <property type="evidence" value="ECO:0007669"/>
    <property type="project" value="UniProtKB-SubCell"/>
</dbReference>
<dbReference type="InterPro" id="IPR036259">
    <property type="entry name" value="MFS_trans_sf"/>
</dbReference>
<sequence>MNLDIHLEREQQNLERREESLWKHDTKSVDVTSRQWVIRATYLITTIGLTCLFMQFGIVPYLATSLGLDAVGFGYLQTLFGVLQLLGSPIFGRFSDQFGARAALTLSYVASSLVFLLLSMSTNVLLLFLSRIPFVFMHALPGAQIVITDLTTPAEHADALGKLGLCFGIGIIIGSSLGGSLATKFGIYFPCYVALIGELTCLLMVLLFIPAQTKSQTKENATQHSIPQSSSVFSLKEITRLLTLPGIMDIFLIKVLSGLPVGLFLIMFSIIAINFFDLEAAQAGYLMSYFGVLQMSAVVRCTQGQETSSTSQVHKQDIASLPTGLAQHRNLKKKKKPSALVTKPVFQGLVIGRLTHHYAERTLLMLSVSVFGGVGLAMALMTNVFQYCIIAFPMVFAFCTLGIITDVLLTKSVPPSDTGAILGISASVIPLTRAIGPTIGGFLYGRFGVSSFGYLQLIISVALFLYISKKKIPLNEDKVR</sequence>
<dbReference type="GO" id="GO:0005635">
    <property type="term" value="C:nuclear envelope"/>
    <property type="evidence" value="ECO:0007669"/>
    <property type="project" value="TreeGrafter"/>
</dbReference>
<dbReference type="AlphaFoldDB" id="A0AA97IXR4"/>
<feature type="transmembrane region" description="Helical" evidence="8">
    <location>
        <begin position="187"/>
        <end position="209"/>
    </location>
</feature>
<feature type="transmembrane region" description="Helical" evidence="8">
    <location>
        <begin position="250"/>
        <end position="276"/>
    </location>
</feature>
<feature type="domain" description="Major facilitator superfamily (MFS) profile" evidence="9">
    <location>
        <begin position="34"/>
        <end position="471"/>
    </location>
</feature>
<comment type="subcellular location">
    <subcellularLocation>
        <location evidence="1">Apical cell membrane</location>
        <topology evidence="1">Multi-pass membrane protein</topology>
    </subcellularLocation>
</comment>
<dbReference type="GO" id="GO:0022857">
    <property type="term" value="F:transmembrane transporter activity"/>
    <property type="evidence" value="ECO:0007669"/>
    <property type="project" value="InterPro"/>
</dbReference>
<evidence type="ECO:0000256" key="2">
    <source>
        <dbReference type="ARBA" id="ARBA00022475"/>
    </source>
</evidence>
<dbReference type="Proteomes" id="UP001190640">
    <property type="component" value="Chromosome 2"/>
</dbReference>
<dbReference type="FunFam" id="1.20.1250.20:FF:000297">
    <property type="entry name" value="Solute carrier family 22 member 18"/>
    <property type="match status" value="1"/>
</dbReference>
<dbReference type="PROSITE" id="PS50850">
    <property type="entry name" value="MFS"/>
    <property type="match status" value="1"/>
</dbReference>
<dbReference type="PANTHER" id="PTHR24002:SF3">
    <property type="entry name" value="SOLUTE CARRIER FAMILY 22 MEMBER 18"/>
    <property type="match status" value="1"/>
</dbReference>
<evidence type="ECO:0000256" key="3">
    <source>
        <dbReference type="ARBA" id="ARBA00022692"/>
    </source>
</evidence>
<feature type="transmembrane region" description="Helical" evidence="8">
    <location>
        <begin position="421"/>
        <end position="445"/>
    </location>
</feature>
<dbReference type="RefSeq" id="XP_054827573.1">
    <property type="nucleotide sequence ID" value="XM_054971598.1"/>
</dbReference>
<name>A0AA97IXR4_EUBMA</name>
<dbReference type="PRINTS" id="PR01035">
    <property type="entry name" value="TCRTETA"/>
</dbReference>
<feature type="transmembrane region" description="Helical" evidence="8">
    <location>
        <begin position="159"/>
        <end position="181"/>
    </location>
</feature>
<evidence type="ECO:0000256" key="5">
    <source>
        <dbReference type="ARBA" id="ARBA00023136"/>
    </source>
</evidence>
<dbReference type="Gene3D" id="1.20.1250.20">
    <property type="entry name" value="MFS general substrate transporter like domains"/>
    <property type="match status" value="2"/>
</dbReference>
<dbReference type="InterPro" id="IPR020846">
    <property type="entry name" value="MFS_dom"/>
</dbReference>
<feature type="transmembrane region" description="Helical" evidence="8">
    <location>
        <begin position="36"/>
        <end position="58"/>
    </location>
</feature>
<keyword evidence="4 8" id="KW-1133">Transmembrane helix</keyword>
<feature type="transmembrane region" description="Helical" evidence="8">
    <location>
        <begin position="451"/>
        <end position="468"/>
    </location>
</feature>
<gene>
    <name evidence="11" type="primary">SLC22A18</name>
</gene>
<feature type="transmembrane region" description="Helical" evidence="8">
    <location>
        <begin position="70"/>
        <end position="91"/>
    </location>
</feature>
<evidence type="ECO:0000256" key="4">
    <source>
        <dbReference type="ARBA" id="ARBA00022989"/>
    </source>
</evidence>
<feature type="transmembrane region" description="Helical" evidence="8">
    <location>
        <begin position="387"/>
        <end position="409"/>
    </location>
</feature>
<organism evidence="10 11">
    <name type="scientific">Eublepharis macularius</name>
    <name type="common">Leopard gecko</name>
    <name type="synonym">Cyrtodactylus macularius</name>
    <dbReference type="NCBI Taxonomy" id="481883"/>
    <lineage>
        <taxon>Eukaryota</taxon>
        <taxon>Metazoa</taxon>
        <taxon>Chordata</taxon>
        <taxon>Craniata</taxon>
        <taxon>Vertebrata</taxon>
        <taxon>Euteleostomi</taxon>
        <taxon>Lepidosauria</taxon>
        <taxon>Squamata</taxon>
        <taxon>Bifurcata</taxon>
        <taxon>Gekkota</taxon>
        <taxon>Eublepharidae</taxon>
        <taxon>Eublepharinae</taxon>
        <taxon>Eublepharis</taxon>
    </lineage>
</organism>
<evidence type="ECO:0000313" key="10">
    <source>
        <dbReference type="Proteomes" id="UP001190640"/>
    </source>
</evidence>
<evidence type="ECO:0000256" key="8">
    <source>
        <dbReference type="SAM" id="Phobius"/>
    </source>
</evidence>
<dbReference type="CDD" id="cd17331">
    <property type="entry name" value="MFS_SLC22A18"/>
    <property type="match status" value="1"/>
</dbReference>
<feature type="transmembrane region" description="Helical" evidence="8">
    <location>
        <begin position="363"/>
        <end position="381"/>
    </location>
</feature>
<proteinExistence type="predicted"/>
<dbReference type="Pfam" id="PF07690">
    <property type="entry name" value="MFS_1"/>
    <property type="match status" value="2"/>
</dbReference>
<dbReference type="CTD" id="5002"/>
<keyword evidence="10" id="KW-1185">Reference proteome</keyword>